<reference evidence="2" key="1">
    <citation type="submission" date="2021-06" db="EMBL/GenBank/DDBJ databases">
        <authorList>
            <consortium name="Wellcome Sanger Institute Data Sharing"/>
        </authorList>
    </citation>
    <scope>NUCLEOTIDE SEQUENCE [LARGE SCALE GENOMIC DNA]</scope>
</reference>
<gene>
    <name evidence="2" type="primary">ccdc117</name>
</gene>
<proteinExistence type="predicted"/>
<dbReference type="InterPro" id="IPR031630">
    <property type="entry name" value="CCDC117"/>
</dbReference>
<protein>
    <submittedName>
        <fullName evidence="2">Uncharacterized protein</fullName>
    </submittedName>
</protein>
<dbReference type="PANTHER" id="PTHR36128">
    <property type="entry name" value="COILED-COIL DOMAIN-CONTAINING PROTEIN 117"/>
    <property type="match status" value="1"/>
</dbReference>
<organism evidence="2 3">
    <name type="scientific">Erpetoichthys calabaricus</name>
    <name type="common">Rope fish</name>
    <name type="synonym">Calamoichthys calabaricus</name>
    <dbReference type="NCBI Taxonomy" id="27687"/>
    <lineage>
        <taxon>Eukaryota</taxon>
        <taxon>Metazoa</taxon>
        <taxon>Chordata</taxon>
        <taxon>Craniata</taxon>
        <taxon>Vertebrata</taxon>
        <taxon>Euteleostomi</taxon>
        <taxon>Actinopterygii</taxon>
        <taxon>Polypteriformes</taxon>
        <taxon>Polypteridae</taxon>
        <taxon>Erpetoichthys</taxon>
    </lineage>
</organism>
<keyword evidence="3" id="KW-1185">Reference proteome</keyword>
<dbReference type="AlphaFoldDB" id="A0A8C4RGS2"/>
<dbReference type="PANTHER" id="PTHR36128:SF1">
    <property type="entry name" value="COILED-COIL DOMAIN-CONTAINING PROTEIN 117"/>
    <property type="match status" value="1"/>
</dbReference>
<name>A0A8C4RGS2_ERPCA</name>
<dbReference type="Pfam" id="PF15810">
    <property type="entry name" value="CCDC117"/>
    <property type="match status" value="1"/>
</dbReference>
<evidence type="ECO:0000313" key="3">
    <source>
        <dbReference type="Proteomes" id="UP000694620"/>
    </source>
</evidence>
<dbReference type="Proteomes" id="UP000694620">
    <property type="component" value="Chromosome 1"/>
</dbReference>
<feature type="chain" id="PRO_5034344503" evidence="1">
    <location>
        <begin position="16"/>
        <end position="359"/>
    </location>
</feature>
<reference evidence="2" key="3">
    <citation type="submission" date="2025-09" db="UniProtKB">
        <authorList>
            <consortium name="Ensembl"/>
        </authorList>
    </citation>
    <scope>IDENTIFICATION</scope>
</reference>
<dbReference type="GeneID" id="114656823"/>
<evidence type="ECO:0000256" key="1">
    <source>
        <dbReference type="SAM" id="SignalP"/>
    </source>
</evidence>
<dbReference type="Ensembl" id="ENSECRT00000001867.1">
    <property type="protein sequence ID" value="ENSECRP00000001843.1"/>
    <property type="gene ID" value="ENSECRG00000001281.1"/>
</dbReference>
<accession>A0A8C4RGS2</accession>
<reference evidence="2" key="2">
    <citation type="submission" date="2025-08" db="UniProtKB">
        <authorList>
            <consortium name="Ensembl"/>
        </authorList>
    </citation>
    <scope>IDENTIFICATION</scope>
</reference>
<dbReference type="RefSeq" id="XP_028664245.1">
    <property type="nucleotide sequence ID" value="XM_028808412.2"/>
</dbReference>
<dbReference type="CTD" id="150275"/>
<keyword evidence="1" id="KW-0732">Signal</keyword>
<feature type="signal peptide" evidence="1">
    <location>
        <begin position="1"/>
        <end position="15"/>
    </location>
</feature>
<sequence length="359" mass="41776">MCFMWIGSVVWIVFAKHRRELCLVYTFNGCPVSCCFITTLNGQLLNKIFTCDELPSKENQVANHSTELREVLCVEDYTKERLLFPVQRNQMWYFNEASTCNSLKFQRTSESTIVEGHHNKMCDQKPLFCGQYVNRERRLRRKHKTDCNADDVDNCLVKKKRVMEDLVTTFPQPSWQHNDGSWIPDRSFNLQCWMQQNNFSQQLPDSEQQGSQMDVELRDSDSWEAAHQKFCDIEDRIVTDDEDSEELESTNSKMPTLVISDSLREELKKSIDNVIPQKIVESLHHSCMELALWKPPEVILPKKLRDSMAKQRRKANFNFGQFGNTSALLKQRVSGPGGQFSTVYGHLSMKNHAEDEMEQ</sequence>
<evidence type="ECO:0000313" key="2">
    <source>
        <dbReference type="Ensembl" id="ENSECRP00000001843.1"/>
    </source>
</evidence>